<keyword evidence="1" id="KW-0472">Membrane</keyword>
<feature type="transmembrane region" description="Helical" evidence="1">
    <location>
        <begin position="97"/>
        <end position="117"/>
    </location>
</feature>
<feature type="transmembrane region" description="Helical" evidence="1">
    <location>
        <begin position="74"/>
        <end position="91"/>
    </location>
</feature>
<dbReference type="EMBL" id="RDBF01000002">
    <property type="protein sequence ID" value="RLV56802.1"/>
    <property type="molecule type" value="Genomic_DNA"/>
</dbReference>
<feature type="transmembrane region" description="Helical" evidence="1">
    <location>
        <begin position="9"/>
        <end position="31"/>
    </location>
</feature>
<evidence type="ECO:0000313" key="2">
    <source>
        <dbReference type="EMBL" id="RLV56802.1"/>
    </source>
</evidence>
<evidence type="ECO:0000256" key="1">
    <source>
        <dbReference type="SAM" id="Phobius"/>
    </source>
</evidence>
<evidence type="ECO:0000313" key="3">
    <source>
        <dbReference type="Proteomes" id="UP000282515"/>
    </source>
</evidence>
<accession>A0A3L8PS59</accession>
<keyword evidence="3" id="KW-1185">Reference proteome</keyword>
<dbReference type="AlphaFoldDB" id="A0A3L8PS59"/>
<name>A0A3L8PS59_9ACTN</name>
<keyword evidence="1" id="KW-0812">Transmembrane</keyword>
<feature type="transmembrane region" description="Helical" evidence="1">
    <location>
        <begin position="43"/>
        <end position="67"/>
    </location>
</feature>
<protein>
    <submittedName>
        <fullName evidence="2">Uncharacterized protein</fullName>
    </submittedName>
</protein>
<reference evidence="2 3" key="1">
    <citation type="submission" date="2018-10" db="EMBL/GenBank/DDBJ databases">
        <title>Aeromicrobium sp. 9W16Y-2 whole genome shotgun sequence.</title>
        <authorList>
            <person name="Li F."/>
        </authorList>
    </citation>
    <scope>NUCLEOTIDE SEQUENCE [LARGE SCALE GENOMIC DNA]</scope>
    <source>
        <strain evidence="2 3">9W16Y-2</strain>
    </source>
</reference>
<proteinExistence type="predicted"/>
<keyword evidence="1" id="KW-1133">Transmembrane helix</keyword>
<organism evidence="2 3">
    <name type="scientific">Aeromicrobium phragmitis</name>
    <dbReference type="NCBI Taxonomy" id="2478914"/>
    <lineage>
        <taxon>Bacteria</taxon>
        <taxon>Bacillati</taxon>
        <taxon>Actinomycetota</taxon>
        <taxon>Actinomycetes</taxon>
        <taxon>Propionibacteriales</taxon>
        <taxon>Nocardioidaceae</taxon>
        <taxon>Aeromicrobium</taxon>
    </lineage>
</organism>
<comment type="caution">
    <text evidence="2">The sequence shown here is derived from an EMBL/GenBank/DDBJ whole genome shotgun (WGS) entry which is preliminary data.</text>
</comment>
<gene>
    <name evidence="2" type="ORF">D9V41_03215</name>
</gene>
<dbReference type="Proteomes" id="UP000282515">
    <property type="component" value="Unassembled WGS sequence"/>
</dbReference>
<sequence length="132" mass="13116">MSDTSAGRLLLGIAGLVSGLQGLALVVLAVADLAHLGDDRLGLGIGIAVVLIVLGAGLLAAAAGVALARQGARGPVLVAQLIALGLAWNLRGAEDSVVTWLQPLLVVTAVIVLGCLLSGPGRRAMSLAIDEE</sequence>
<dbReference type="OrthoDB" id="3749064at2"/>
<dbReference type="RefSeq" id="WP_121793102.1">
    <property type="nucleotide sequence ID" value="NZ_RDBF01000002.1"/>
</dbReference>